<accession>A0A1T5L433</accession>
<reference evidence="1 2" key="1">
    <citation type="submission" date="2017-02" db="EMBL/GenBank/DDBJ databases">
        <authorList>
            <person name="Peterson S.W."/>
        </authorList>
    </citation>
    <scope>NUCLEOTIDE SEQUENCE [LARGE SCALE GENOMIC DNA]</scope>
    <source>
        <strain evidence="1 2">M1</strain>
    </source>
</reference>
<organism evidence="1 2">
    <name type="scientific">Maledivibacter halophilus</name>
    <dbReference type="NCBI Taxonomy" id="36842"/>
    <lineage>
        <taxon>Bacteria</taxon>
        <taxon>Bacillati</taxon>
        <taxon>Bacillota</taxon>
        <taxon>Clostridia</taxon>
        <taxon>Peptostreptococcales</taxon>
        <taxon>Caminicellaceae</taxon>
        <taxon>Maledivibacter</taxon>
    </lineage>
</organism>
<evidence type="ECO:0000313" key="2">
    <source>
        <dbReference type="Proteomes" id="UP000190285"/>
    </source>
</evidence>
<dbReference type="STRING" id="36842.SAMN02194393_02472"/>
<dbReference type="EMBL" id="FUZT01000005">
    <property type="protein sequence ID" value="SKC70787.1"/>
    <property type="molecule type" value="Genomic_DNA"/>
</dbReference>
<keyword evidence="2" id="KW-1185">Reference proteome</keyword>
<proteinExistence type="predicted"/>
<sequence length="56" mass="6782">MRVSAAYLYPDFLAKRNNDNFNLKKSKEKKEKSFEDYLQYYNKKANKLALENKIMQ</sequence>
<dbReference type="Proteomes" id="UP000190285">
    <property type="component" value="Unassembled WGS sequence"/>
</dbReference>
<dbReference type="AlphaFoldDB" id="A0A1T5L433"/>
<dbReference type="RefSeq" id="WP_170917392.1">
    <property type="nucleotide sequence ID" value="NZ_FUZT01000005.1"/>
</dbReference>
<name>A0A1T5L433_9FIRM</name>
<protein>
    <submittedName>
        <fullName evidence="1">Uncharacterized protein</fullName>
    </submittedName>
</protein>
<evidence type="ECO:0000313" key="1">
    <source>
        <dbReference type="EMBL" id="SKC70787.1"/>
    </source>
</evidence>
<gene>
    <name evidence="1" type="ORF">SAMN02194393_02472</name>
</gene>